<dbReference type="RefSeq" id="WP_247245552.1">
    <property type="nucleotide sequence ID" value="NZ_JALJRA010000016.1"/>
</dbReference>
<evidence type="ECO:0000313" key="2">
    <source>
        <dbReference type="EMBL" id="MET3587610.1"/>
    </source>
</evidence>
<reference evidence="2 3" key="1">
    <citation type="submission" date="2024-06" db="EMBL/GenBank/DDBJ databases">
        <title>Genomic Encyclopedia of Type Strains, Phase IV (KMG-IV): sequencing the most valuable type-strain genomes for metagenomic binning, comparative biology and taxonomic classification.</title>
        <authorList>
            <person name="Goeker M."/>
        </authorList>
    </citation>
    <scope>NUCLEOTIDE SEQUENCE [LARGE SCALE GENOMIC DNA]</scope>
    <source>
        <strain evidence="2 3">DSM 105042</strain>
    </source>
</reference>
<dbReference type="NCBIfam" id="NF009442">
    <property type="entry name" value="PRK12798.1-4"/>
    <property type="match status" value="1"/>
</dbReference>
<evidence type="ECO:0000256" key="1">
    <source>
        <dbReference type="SAM" id="MobiDB-lite"/>
    </source>
</evidence>
<gene>
    <name evidence="2" type="ORF">ABID21_003738</name>
</gene>
<keyword evidence="3" id="KW-1185">Reference proteome</keyword>
<proteinExistence type="predicted"/>
<accession>A0ABV2HAN7</accession>
<protein>
    <submittedName>
        <fullName evidence="2">Chemotaxis protein MotC</fullName>
    </submittedName>
</protein>
<dbReference type="EMBL" id="JBEPLJ010000015">
    <property type="protein sequence ID" value="MET3587610.1"/>
    <property type="molecule type" value="Genomic_DNA"/>
</dbReference>
<feature type="compositionally biased region" description="Polar residues" evidence="1">
    <location>
        <begin position="364"/>
        <end position="375"/>
    </location>
</feature>
<organism evidence="2 3">
    <name type="scientific">Pseudorhizobium tarimense</name>
    <dbReference type="NCBI Taxonomy" id="1079109"/>
    <lineage>
        <taxon>Bacteria</taxon>
        <taxon>Pseudomonadati</taxon>
        <taxon>Pseudomonadota</taxon>
        <taxon>Alphaproteobacteria</taxon>
        <taxon>Hyphomicrobiales</taxon>
        <taxon>Rhizobiaceae</taxon>
        <taxon>Rhizobium/Agrobacterium group</taxon>
        <taxon>Pseudorhizobium</taxon>
    </lineage>
</organism>
<sequence>MTRVLAGLRDILLAGVVVSAILPGPEAAAQEDPTLAPNIMLRSLQFVQDTVVAGDHSAGEMQRFMLSKIDQRLRTANPSIFEDPRNVDAALIYAMSGGNPATLEYLVSRDVAGNFDTRVADALRKYLAGKGTLIANSLGEMAREYRDQRIGAYVALVAGNVTVPKDVKAALEFYDMARLAAPGTIVEEAALRRSVAIAVDADLVDKGLAYSRKYARRFVHSPYASQFADFFVQLVVEHYPQVGEADIDGTIAFMDVDRRREVFLRIARSAAVQGKDELARLASAKAVELSGMEATTPETLAKLYGGLANIPTSKVGDAAQKLSAIPEEELTPRDRALRQAARFVADEVLRQPNAESLAQDPGRTIQSTPDASTPIASIGNDAAGSADIAPQSATSASVNLDPEFQTFVEAGRSKLSAIDDLLREEGVKP</sequence>
<evidence type="ECO:0000313" key="3">
    <source>
        <dbReference type="Proteomes" id="UP001549031"/>
    </source>
</evidence>
<comment type="caution">
    <text evidence="2">The sequence shown here is derived from an EMBL/GenBank/DDBJ whole genome shotgun (WGS) entry which is preliminary data.</text>
</comment>
<feature type="region of interest" description="Disordered" evidence="1">
    <location>
        <begin position="352"/>
        <end position="400"/>
    </location>
</feature>
<dbReference type="Proteomes" id="UP001549031">
    <property type="component" value="Unassembled WGS sequence"/>
</dbReference>
<name>A0ABV2HAN7_9HYPH</name>